<keyword evidence="6" id="KW-0539">Nucleus</keyword>
<protein>
    <recommendedName>
        <fullName evidence="9">C2H2-type domain-containing protein</fullName>
    </recommendedName>
</protein>
<feature type="region of interest" description="Disordered" evidence="8">
    <location>
        <begin position="334"/>
        <end position="388"/>
    </location>
</feature>
<sequence length="767" mass="84757">VKSPDGAPLKPSGALTLSPGAHIKSPSEPKRQRRNSSTSDHAATVHDKAAISKQEAAHQQVEELRRLKAEKKLAAAQRKTEGHTSDEGILTGDNLLLGTYESTRLAGEDKLDQTDNTVNMSHFAGHQTEQSALGYEQNVCQKTLFPGSSVTADSRPVTSRMSSNPDEDYADLTVMKFQNVADSQFHFNSPQTFMPTVPQFHADNIPKPISTPVVKSNRITEPICSGEEKSHPKALKIDGKYACELCSTLLNSKNGYMLHMRRHSDIKTKFCSYCDKGFHTMQELRSHERTHTGERPYTCEICHTMFAHSGSYVSHKKSHEKRGELEPFPIVDGKIEYPPTFKKPRLSGGVDGSGEKSRRVKKKKETGPVLETVESEQPDQNPAQGNQQMSDIHRNQVANLHEQAEFKSEVSSQWQNLGQTRLASKHFRTNVASPDVSDRSISSEILRSGTTTQSLLPPEQGNQGFVPSGDNYTLVSETLSNDYYGSAVGYSQNVVQQKFLSPHADVSSPHGFYKQNQYASRASSVDTYPTDSQNLATSLPSSAAAEKNLQYASSHSYSNSGHSSRTYYSPQQHSSEYSYTVPAQNEEDYPQDDYDESLVQYKNDPSSSEIVKKLLQHYNVPASPFQDAVPIDYSHQIQDQTEYSQTSHGAVPEYSGLGVGCSTPAPPPYSASIGSQQKLFYNSQSSSSGYGSGALRQQQQPMIAQDQGVLNLHESRQHQLLQSLVVNNRQFGSPYSQGQPQDVYSSDDRYSSSQSNQSTRFASPSLP</sequence>
<dbReference type="FunFam" id="3.30.160.60:FF:000446">
    <property type="entry name" value="Zinc finger protein"/>
    <property type="match status" value="1"/>
</dbReference>
<keyword evidence="4 7" id="KW-0863">Zinc-finger</keyword>
<feature type="compositionally biased region" description="Polar residues" evidence="8">
    <location>
        <begin position="378"/>
        <end position="388"/>
    </location>
</feature>
<dbReference type="GO" id="GO:0008270">
    <property type="term" value="F:zinc ion binding"/>
    <property type="evidence" value="ECO:0007669"/>
    <property type="project" value="UniProtKB-KW"/>
</dbReference>
<dbReference type="SMART" id="SM00355">
    <property type="entry name" value="ZnF_C2H2"/>
    <property type="match status" value="3"/>
</dbReference>
<proteinExistence type="predicted"/>
<evidence type="ECO:0000259" key="9">
    <source>
        <dbReference type="PROSITE" id="PS50157"/>
    </source>
</evidence>
<feature type="domain" description="C2H2-type" evidence="9">
    <location>
        <begin position="297"/>
        <end position="324"/>
    </location>
</feature>
<accession>A0A8S3YTK8</accession>
<dbReference type="InterPro" id="IPR036236">
    <property type="entry name" value="Znf_C2H2_sf"/>
</dbReference>
<evidence type="ECO:0000256" key="2">
    <source>
        <dbReference type="ARBA" id="ARBA00022723"/>
    </source>
</evidence>
<keyword evidence="2" id="KW-0479">Metal-binding</keyword>
<dbReference type="SUPFAM" id="SSF57667">
    <property type="entry name" value="beta-beta-alpha zinc fingers"/>
    <property type="match status" value="2"/>
</dbReference>
<dbReference type="EMBL" id="CAJHNH020000557">
    <property type="protein sequence ID" value="CAG5118450.1"/>
    <property type="molecule type" value="Genomic_DNA"/>
</dbReference>
<dbReference type="GO" id="GO:0009913">
    <property type="term" value="P:epidermal cell differentiation"/>
    <property type="evidence" value="ECO:0007669"/>
    <property type="project" value="TreeGrafter"/>
</dbReference>
<evidence type="ECO:0000256" key="5">
    <source>
        <dbReference type="ARBA" id="ARBA00022833"/>
    </source>
</evidence>
<dbReference type="GO" id="GO:0000978">
    <property type="term" value="F:RNA polymerase II cis-regulatory region sequence-specific DNA binding"/>
    <property type="evidence" value="ECO:0007669"/>
    <property type="project" value="TreeGrafter"/>
</dbReference>
<evidence type="ECO:0000313" key="11">
    <source>
        <dbReference type="Proteomes" id="UP000678393"/>
    </source>
</evidence>
<feature type="region of interest" description="Disordered" evidence="8">
    <location>
        <begin position="730"/>
        <end position="767"/>
    </location>
</feature>
<comment type="caution">
    <text evidence="10">The sequence shown here is derived from an EMBL/GenBank/DDBJ whole genome shotgun (WGS) entry which is preliminary data.</text>
</comment>
<feature type="region of interest" description="Disordered" evidence="8">
    <location>
        <begin position="554"/>
        <end position="578"/>
    </location>
</feature>
<dbReference type="Proteomes" id="UP000678393">
    <property type="component" value="Unassembled WGS sequence"/>
</dbReference>
<dbReference type="PROSITE" id="PS50157">
    <property type="entry name" value="ZINC_FINGER_C2H2_2"/>
    <property type="match status" value="3"/>
</dbReference>
<dbReference type="PANTHER" id="PTHR10032">
    <property type="entry name" value="ZINC FINGER PROTEIN WITH KRAB AND SCAN DOMAINS"/>
    <property type="match status" value="1"/>
</dbReference>
<dbReference type="GO" id="GO:0005634">
    <property type="term" value="C:nucleus"/>
    <property type="evidence" value="ECO:0007669"/>
    <property type="project" value="UniProtKB-SubCell"/>
</dbReference>
<feature type="domain" description="C2H2-type" evidence="9">
    <location>
        <begin position="241"/>
        <end position="268"/>
    </location>
</feature>
<feature type="compositionally biased region" description="Polar residues" evidence="8">
    <location>
        <begin position="565"/>
        <end position="578"/>
    </location>
</feature>
<gene>
    <name evidence="10" type="ORF">CUNI_LOCUS4008</name>
</gene>
<keyword evidence="3" id="KW-0677">Repeat</keyword>
<evidence type="ECO:0000313" key="10">
    <source>
        <dbReference type="EMBL" id="CAG5118450.1"/>
    </source>
</evidence>
<dbReference type="Gene3D" id="3.30.160.60">
    <property type="entry name" value="Classic Zinc Finger"/>
    <property type="match status" value="2"/>
</dbReference>
<reference evidence="10" key="1">
    <citation type="submission" date="2021-04" db="EMBL/GenBank/DDBJ databases">
        <authorList>
            <consortium name="Molecular Ecology Group"/>
        </authorList>
    </citation>
    <scope>NUCLEOTIDE SEQUENCE</scope>
</reference>
<name>A0A8S3YTK8_9EUPU</name>
<feature type="domain" description="C2H2-type" evidence="9">
    <location>
        <begin position="269"/>
        <end position="296"/>
    </location>
</feature>
<comment type="subcellular location">
    <subcellularLocation>
        <location evidence="1">Nucleus</location>
    </subcellularLocation>
</comment>
<keyword evidence="11" id="KW-1185">Reference proteome</keyword>
<evidence type="ECO:0000256" key="7">
    <source>
        <dbReference type="PROSITE-ProRule" id="PRU00042"/>
    </source>
</evidence>
<evidence type="ECO:0000256" key="3">
    <source>
        <dbReference type="ARBA" id="ARBA00022737"/>
    </source>
</evidence>
<evidence type="ECO:0000256" key="4">
    <source>
        <dbReference type="ARBA" id="ARBA00022771"/>
    </source>
</evidence>
<dbReference type="PANTHER" id="PTHR10032:SF271">
    <property type="entry name" value="RH12261P-RELATED"/>
    <property type="match status" value="1"/>
</dbReference>
<dbReference type="GO" id="GO:0000981">
    <property type="term" value="F:DNA-binding transcription factor activity, RNA polymerase II-specific"/>
    <property type="evidence" value="ECO:0007669"/>
    <property type="project" value="TreeGrafter"/>
</dbReference>
<feature type="compositionally biased region" description="Low complexity" evidence="8">
    <location>
        <begin position="554"/>
        <end position="564"/>
    </location>
</feature>
<dbReference type="OrthoDB" id="6102226at2759"/>
<evidence type="ECO:0000256" key="1">
    <source>
        <dbReference type="ARBA" id="ARBA00004123"/>
    </source>
</evidence>
<keyword evidence="5" id="KW-0862">Zinc</keyword>
<evidence type="ECO:0000256" key="6">
    <source>
        <dbReference type="ARBA" id="ARBA00023242"/>
    </source>
</evidence>
<dbReference type="InterPro" id="IPR027756">
    <property type="entry name" value="Ovo-like"/>
</dbReference>
<dbReference type="AlphaFoldDB" id="A0A8S3YTK8"/>
<feature type="region of interest" description="Disordered" evidence="8">
    <location>
        <begin position="1"/>
        <end position="61"/>
    </location>
</feature>
<dbReference type="PROSITE" id="PS00028">
    <property type="entry name" value="ZINC_FINGER_C2H2_1"/>
    <property type="match status" value="3"/>
</dbReference>
<organism evidence="10 11">
    <name type="scientific">Candidula unifasciata</name>
    <dbReference type="NCBI Taxonomy" id="100452"/>
    <lineage>
        <taxon>Eukaryota</taxon>
        <taxon>Metazoa</taxon>
        <taxon>Spiralia</taxon>
        <taxon>Lophotrochozoa</taxon>
        <taxon>Mollusca</taxon>
        <taxon>Gastropoda</taxon>
        <taxon>Heterobranchia</taxon>
        <taxon>Euthyneura</taxon>
        <taxon>Panpulmonata</taxon>
        <taxon>Eupulmonata</taxon>
        <taxon>Stylommatophora</taxon>
        <taxon>Helicina</taxon>
        <taxon>Helicoidea</taxon>
        <taxon>Geomitridae</taxon>
        <taxon>Candidula</taxon>
    </lineage>
</organism>
<dbReference type="InterPro" id="IPR013087">
    <property type="entry name" value="Znf_C2H2_type"/>
</dbReference>
<feature type="compositionally biased region" description="Polar residues" evidence="8">
    <location>
        <begin position="730"/>
        <end position="740"/>
    </location>
</feature>
<evidence type="ECO:0000256" key="8">
    <source>
        <dbReference type="SAM" id="MobiDB-lite"/>
    </source>
</evidence>
<feature type="non-terminal residue" evidence="10">
    <location>
        <position position="1"/>
    </location>
</feature>